<dbReference type="PROSITE" id="PS01255">
    <property type="entry name" value="FETUIN_2"/>
    <property type="match status" value="1"/>
</dbReference>
<dbReference type="InterPro" id="IPR000010">
    <property type="entry name" value="Cystatin_dom"/>
</dbReference>
<dbReference type="GO" id="GO:0051918">
    <property type="term" value="P:negative regulation of fibrinolysis"/>
    <property type="evidence" value="ECO:0007669"/>
    <property type="project" value="TreeGrafter"/>
</dbReference>
<keyword evidence="8" id="KW-0186">Copper</keyword>
<dbReference type="Proteomes" id="UP000190648">
    <property type="component" value="Unassembled WGS sequence"/>
</dbReference>
<keyword evidence="2" id="KW-0964">Secreted</keyword>
<sequence>MRKWISLPSSHLPFLSPACHSVDTPVPHAKEPPHGHTDTASKPVAQCAMKALVALILLVQLPTHKAAPAAPPAPLRCDDPESEAAAEVAVSYINGHSHHGYKFALNRIENIRTVPQGPNNDIIFLELDLLETKCHILDPTPLANCTVRSLTEHAVEGDCDVKLQRLAGKFSVLASKCHSHADSSEDVHQLCPDCPLLASLNNTEVLATVTAALSGHNSRTTGAHLRLLEIGRATIQYAPAHIVFVEFAVGATNCSAAAAQDNVAACQLLPDDQSDYGFCKATRVIQPSQDLSVDCQLYGHQPGVTYFQPGQGTSAGLVPSVVQGFTNHNLRLSHNNPVASESSSSEFPSFALSAKSVAKRAVAEVAQHDKVMVVVTSPDLRDNSYLYSYSPISSMEFLTGHGQYVIKRGHKFIKRHGSITKVCYFVQALCSWAASHASEAGAVFLSPPCNATAAEEAADLALRQINADRREGYILRLYRIFSVREHPQEISGSAFYLVLDVVDTECHVLSKKLWKNCKARPAHRTVYGQCKAIIYINQARNIAHLNNYECILQPVPSRYIWSVCPDCPVDDSPTEPKYLEVAVQSLAKFNEESEQAHYFSVLNVTRASMQWVIGPEYFVEFLIQETSCSKTDTIADISKCKPLSSEPAQIGFCKGSVANSDLKHGQFVTISCEIYNLQDPATEEGKQQAKQTPGKSSQSHQQAFPSETNPFFPHLEKTVGSVKILPPSTEDTCFQRLPESQTKCKDGKPVLPEAVGSTSTLNGQKTQVDKSDFTNPVTGPVILPFPEELSLSDSCPGEAKEGSNALNKTNVTPADCNTIETDAGVALDLVNRHRRDGYVFGLFRVADAHKLHIGNSSVLYLTLDVLETECPVLSRRHWESCEYGEIYSTDFGQCKIITYTSQLLKKPQLYGFNCTLSPVPPDLLECKDCPVKVEVLEVTEQHKNIAAKALKKFNSESNHTNYFDVDKVEKILKTTASREGHILGFSIKETNCSKSTQQAKQALQCDFLDDWHAHVGFCKARVISDTEEPDGTDISCELYSPRQHDYGKRCRHPTPGQPCKEPHPHHHFGTTTSSFCSSSP</sequence>
<dbReference type="Pfam" id="PF00031">
    <property type="entry name" value="Cystatin"/>
    <property type="match status" value="4"/>
</dbReference>
<evidence type="ECO:0000256" key="2">
    <source>
        <dbReference type="ARBA" id="ARBA00022525"/>
    </source>
</evidence>
<evidence type="ECO:0000256" key="13">
    <source>
        <dbReference type="ARBA" id="ARBA00039613"/>
    </source>
</evidence>
<dbReference type="GO" id="GO:0008201">
    <property type="term" value="F:heparin binding"/>
    <property type="evidence" value="ECO:0007669"/>
    <property type="project" value="UniProtKB-KW"/>
</dbReference>
<dbReference type="InterPro" id="IPR025760">
    <property type="entry name" value="Cystatin_Fetuin_A"/>
</dbReference>
<dbReference type="STRING" id="372326.A0A1V4K3E6"/>
<evidence type="ECO:0000256" key="3">
    <source>
        <dbReference type="ARBA" id="ARBA00022674"/>
    </source>
</evidence>
<dbReference type="GO" id="GO:0004869">
    <property type="term" value="F:cysteine-type endopeptidase inhibitor activity"/>
    <property type="evidence" value="ECO:0007669"/>
    <property type="project" value="InterPro"/>
</dbReference>
<comment type="caution">
    <text evidence="18">The sequence shown here is derived from an EMBL/GenBank/DDBJ whole genome shotgun (WGS) entry which is preliminary data.</text>
</comment>
<dbReference type="SUPFAM" id="SSF54403">
    <property type="entry name" value="Cystatin/monellin"/>
    <property type="match status" value="6"/>
</dbReference>
<keyword evidence="19" id="KW-1185">Reference proteome</keyword>
<feature type="compositionally biased region" description="Polar residues" evidence="15">
    <location>
        <begin position="688"/>
        <end position="709"/>
    </location>
</feature>
<dbReference type="PROSITE" id="PS01254">
    <property type="entry name" value="FETUIN_1"/>
    <property type="match status" value="1"/>
</dbReference>
<dbReference type="FunFam" id="3.10.450.10:FF:000005">
    <property type="entry name" value="Histidine-rich glycoprotein"/>
    <property type="match status" value="1"/>
</dbReference>
<keyword evidence="11" id="KW-0325">Glycoprotein</keyword>
<protein>
    <recommendedName>
        <fullName evidence="13">Histidine-rich glycoprotein</fullName>
    </recommendedName>
    <alternativeName>
        <fullName evidence="14">Histidine-proline-rich glycoprotein</fullName>
    </alternativeName>
</protein>
<reference evidence="18 19" key="1">
    <citation type="submission" date="2016-02" db="EMBL/GenBank/DDBJ databases">
        <title>Band-tailed pigeon sequencing and assembly.</title>
        <authorList>
            <person name="Soares A.E."/>
            <person name="Novak B.J."/>
            <person name="Rice E.S."/>
            <person name="O'Connell B."/>
            <person name="Chang D."/>
            <person name="Weber S."/>
            <person name="Shapiro B."/>
        </authorList>
    </citation>
    <scope>NUCLEOTIDE SEQUENCE [LARGE SCALE GENOMIC DNA]</scope>
    <source>
        <strain evidence="18">BTP2013</strain>
        <tissue evidence="18">Blood</tissue>
    </source>
</reference>
<evidence type="ECO:0000256" key="11">
    <source>
        <dbReference type="ARBA" id="ARBA00023180"/>
    </source>
</evidence>
<feature type="domain" description="Cystatin fetuin-A-type" evidence="16">
    <location>
        <begin position="189"/>
        <end position="298"/>
    </location>
</feature>
<proteinExistence type="predicted"/>
<dbReference type="EMBL" id="LSYS01004732">
    <property type="protein sequence ID" value="OPJ78982.1"/>
    <property type="molecule type" value="Genomic_DNA"/>
</dbReference>
<dbReference type="SMART" id="SM00043">
    <property type="entry name" value="CY"/>
    <property type="match status" value="6"/>
</dbReference>
<evidence type="ECO:0000259" key="16">
    <source>
        <dbReference type="PROSITE" id="PS51529"/>
    </source>
</evidence>
<feature type="compositionally biased region" description="Polar residues" evidence="15">
    <location>
        <begin position="756"/>
        <end position="766"/>
    </location>
</feature>
<feature type="compositionally biased region" description="Low complexity" evidence="15">
    <location>
        <begin position="1069"/>
        <end position="1080"/>
    </location>
</feature>
<keyword evidence="7" id="KW-0862">Zinc</keyword>
<dbReference type="GO" id="GO:0004867">
    <property type="term" value="F:serine-type endopeptidase inhibitor activity"/>
    <property type="evidence" value="ECO:0007669"/>
    <property type="project" value="TreeGrafter"/>
</dbReference>
<evidence type="ECO:0000256" key="4">
    <source>
        <dbReference type="ARBA" id="ARBA00022696"/>
    </source>
</evidence>
<keyword evidence="6" id="KW-0677">Repeat</keyword>
<keyword evidence="10" id="KW-1015">Disulfide bond</keyword>
<evidence type="ECO:0000256" key="14">
    <source>
        <dbReference type="ARBA" id="ARBA00041330"/>
    </source>
</evidence>
<dbReference type="FunFam" id="3.10.450.10:FF:000009">
    <property type="entry name" value="Alpha-2-HS-glycoprotein 2"/>
    <property type="match status" value="1"/>
</dbReference>
<feature type="domain" description="Cystatin fetuin-A-type" evidence="16">
    <location>
        <begin position="65"/>
        <end position="178"/>
    </location>
</feature>
<evidence type="ECO:0000313" key="18">
    <source>
        <dbReference type="EMBL" id="OPJ78982.1"/>
    </source>
</evidence>
<evidence type="ECO:0000256" key="6">
    <source>
        <dbReference type="ARBA" id="ARBA00022737"/>
    </source>
</evidence>
<evidence type="ECO:0000256" key="7">
    <source>
        <dbReference type="ARBA" id="ARBA00022833"/>
    </source>
</evidence>
<dbReference type="InterPro" id="IPR025764">
    <property type="entry name" value="Cystatin_Fetuin_B"/>
</dbReference>
<evidence type="ECO:0000256" key="5">
    <source>
        <dbReference type="ARBA" id="ARBA00022729"/>
    </source>
</evidence>
<dbReference type="PROSITE" id="PS51530">
    <property type="entry name" value="CYSTATIN_FETUIN_B"/>
    <property type="match status" value="2"/>
</dbReference>
<dbReference type="GO" id="GO:0008270">
    <property type="term" value="F:zinc ion binding"/>
    <property type="evidence" value="ECO:0007669"/>
    <property type="project" value="TreeGrafter"/>
</dbReference>
<dbReference type="OrthoDB" id="9941887at2759"/>
<dbReference type="AlphaFoldDB" id="A0A1V4K3E6"/>
<keyword evidence="3" id="KW-0358">Heparin-binding</keyword>
<dbReference type="GO" id="GO:0042730">
    <property type="term" value="P:fibrinolysis"/>
    <property type="evidence" value="ECO:0007669"/>
    <property type="project" value="UniProtKB-KW"/>
</dbReference>
<dbReference type="PROSITE" id="PS51529">
    <property type="entry name" value="CYSTATIN_FETUIN_A"/>
    <property type="match status" value="2"/>
</dbReference>
<dbReference type="InterPro" id="IPR046350">
    <property type="entry name" value="Cystatin_sf"/>
</dbReference>
<keyword evidence="5" id="KW-0732">Signal</keyword>
<organism evidence="18 19">
    <name type="scientific">Patagioenas fasciata monilis</name>
    <dbReference type="NCBI Taxonomy" id="372326"/>
    <lineage>
        <taxon>Eukaryota</taxon>
        <taxon>Metazoa</taxon>
        <taxon>Chordata</taxon>
        <taxon>Craniata</taxon>
        <taxon>Vertebrata</taxon>
        <taxon>Euteleostomi</taxon>
        <taxon>Archelosauria</taxon>
        <taxon>Archosauria</taxon>
        <taxon>Dinosauria</taxon>
        <taxon>Saurischia</taxon>
        <taxon>Theropoda</taxon>
        <taxon>Coelurosauria</taxon>
        <taxon>Aves</taxon>
        <taxon>Neognathae</taxon>
        <taxon>Neoaves</taxon>
        <taxon>Columbimorphae</taxon>
        <taxon>Columbiformes</taxon>
        <taxon>Columbidae</taxon>
        <taxon>Patagioenas</taxon>
    </lineage>
</organism>
<feature type="domain" description="Cystatin fetuin-B-type" evidence="17">
    <location>
        <begin position="438"/>
        <end position="551"/>
    </location>
</feature>
<dbReference type="CDD" id="cd00042">
    <property type="entry name" value="CY"/>
    <property type="match status" value="4"/>
</dbReference>
<dbReference type="Gene3D" id="3.10.450.10">
    <property type="match status" value="6"/>
</dbReference>
<evidence type="ECO:0000256" key="1">
    <source>
        <dbReference type="ARBA" id="ARBA00004613"/>
    </source>
</evidence>
<feature type="domain" description="Cystatin fetuin-B-type" evidence="17">
    <location>
        <begin position="562"/>
        <end position="673"/>
    </location>
</feature>
<dbReference type="PANTHER" id="PTHR13814">
    <property type="entry name" value="FETUIN"/>
    <property type="match status" value="1"/>
</dbReference>
<feature type="region of interest" description="Disordered" evidence="15">
    <location>
        <begin position="744"/>
        <end position="775"/>
    </location>
</feature>
<keyword evidence="9" id="KW-0094">Blood coagulation</keyword>
<evidence type="ECO:0000256" key="10">
    <source>
        <dbReference type="ARBA" id="ARBA00023157"/>
    </source>
</evidence>
<feature type="region of interest" description="Disordered" evidence="15">
    <location>
        <begin position="681"/>
        <end position="711"/>
    </location>
</feature>
<name>A0A1V4K3E6_PATFA</name>
<dbReference type="InterPro" id="IPR050735">
    <property type="entry name" value="Kininogen_Fetuin_HRG"/>
</dbReference>
<dbReference type="GO" id="GO:0072562">
    <property type="term" value="C:blood microparticle"/>
    <property type="evidence" value="ECO:0007669"/>
    <property type="project" value="TreeGrafter"/>
</dbReference>
<evidence type="ECO:0000256" key="15">
    <source>
        <dbReference type="SAM" id="MobiDB-lite"/>
    </source>
</evidence>
<dbReference type="GO" id="GO:0010543">
    <property type="term" value="P:regulation of platelet activation"/>
    <property type="evidence" value="ECO:0007669"/>
    <property type="project" value="TreeGrafter"/>
</dbReference>
<evidence type="ECO:0000256" key="8">
    <source>
        <dbReference type="ARBA" id="ARBA00023008"/>
    </source>
</evidence>
<comment type="subcellular location">
    <subcellularLocation>
        <location evidence="1">Secreted</location>
    </subcellularLocation>
</comment>
<dbReference type="GO" id="GO:0060255">
    <property type="term" value="P:regulation of macromolecule metabolic process"/>
    <property type="evidence" value="ECO:0007669"/>
    <property type="project" value="UniProtKB-ARBA"/>
</dbReference>
<evidence type="ECO:0000259" key="17">
    <source>
        <dbReference type="PROSITE" id="PS51530"/>
    </source>
</evidence>
<dbReference type="GO" id="GO:0007596">
    <property type="term" value="P:blood coagulation"/>
    <property type="evidence" value="ECO:0007669"/>
    <property type="project" value="UniProtKB-KW"/>
</dbReference>
<dbReference type="InterPro" id="IPR001363">
    <property type="entry name" value="Prot_inh_fetuin_CS"/>
</dbReference>
<keyword evidence="4" id="KW-0356">Hemostasis</keyword>
<dbReference type="PANTHER" id="PTHR13814:SF3">
    <property type="entry name" value="HISTIDINE-RICH GLYCOPROTEIN"/>
    <property type="match status" value="1"/>
</dbReference>
<gene>
    <name evidence="18" type="primary">FETUB</name>
    <name evidence="18" type="ORF">AV530_004940</name>
</gene>
<evidence type="ECO:0000256" key="9">
    <source>
        <dbReference type="ARBA" id="ARBA00023084"/>
    </source>
</evidence>
<feature type="region of interest" description="Disordered" evidence="15">
    <location>
        <begin position="1050"/>
        <end position="1080"/>
    </location>
</feature>
<accession>A0A1V4K3E6</accession>
<evidence type="ECO:0000256" key="12">
    <source>
        <dbReference type="ARBA" id="ARBA00023281"/>
    </source>
</evidence>
<keyword evidence="12" id="KW-0280">Fibrinolysis</keyword>
<evidence type="ECO:0000313" key="19">
    <source>
        <dbReference type="Proteomes" id="UP000190648"/>
    </source>
</evidence>